<organism evidence="1 2">
    <name type="scientific">Liparis tanakae</name>
    <name type="common">Tanaka's snailfish</name>
    <dbReference type="NCBI Taxonomy" id="230148"/>
    <lineage>
        <taxon>Eukaryota</taxon>
        <taxon>Metazoa</taxon>
        <taxon>Chordata</taxon>
        <taxon>Craniata</taxon>
        <taxon>Vertebrata</taxon>
        <taxon>Euteleostomi</taxon>
        <taxon>Actinopterygii</taxon>
        <taxon>Neopterygii</taxon>
        <taxon>Teleostei</taxon>
        <taxon>Neoteleostei</taxon>
        <taxon>Acanthomorphata</taxon>
        <taxon>Eupercaria</taxon>
        <taxon>Perciformes</taxon>
        <taxon>Cottioidei</taxon>
        <taxon>Cottales</taxon>
        <taxon>Liparidae</taxon>
        <taxon>Liparis</taxon>
    </lineage>
</organism>
<name>A0A4Z2IHM3_9TELE</name>
<evidence type="ECO:0000313" key="1">
    <source>
        <dbReference type="EMBL" id="TNN76822.1"/>
    </source>
</evidence>
<dbReference type="EMBL" id="SRLO01000089">
    <property type="protein sequence ID" value="TNN76822.1"/>
    <property type="molecule type" value="Genomic_DNA"/>
</dbReference>
<proteinExistence type="predicted"/>
<gene>
    <name evidence="1" type="ORF">EYF80_012875</name>
</gene>
<dbReference type="AlphaFoldDB" id="A0A4Z2IHM3"/>
<reference evidence="1 2" key="1">
    <citation type="submission" date="2019-03" db="EMBL/GenBank/DDBJ databases">
        <title>First draft genome of Liparis tanakae, snailfish: a comprehensive survey of snailfish specific genes.</title>
        <authorList>
            <person name="Kim W."/>
            <person name="Song I."/>
            <person name="Jeong J.-H."/>
            <person name="Kim D."/>
            <person name="Kim S."/>
            <person name="Ryu S."/>
            <person name="Song J.Y."/>
            <person name="Lee S.K."/>
        </authorList>
    </citation>
    <scope>NUCLEOTIDE SEQUENCE [LARGE SCALE GENOMIC DNA]</scope>
    <source>
        <tissue evidence="1">Muscle</tissue>
    </source>
</reference>
<comment type="caution">
    <text evidence="1">The sequence shown here is derived from an EMBL/GenBank/DDBJ whole genome shotgun (WGS) entry which is preliminary data.</text>
</comment>
<protein>
    <submittedName>
        <fullName evidence="1">Uncharacterized protein</fullName>
    </submittedName>
</protein>
<dbReference type="Proteomes" id="UP000314294">
    <property type="component" value="Unassembled WGS sequence"/>
</dbReference>
<accession>A0A4Z2IHM3</accession>
<sequence length="151" mass="16697">MRRVCVGEMHSPCPLLGEKLRNVYIGTRPPTAAPVAICASAPADSSFVLQQLTGQQVLQWLSHPELDILVTELRFEKCPEGSQAIWKSHMNETSEHDGQTEEGVQKAGGLKTECRLVALSAWSPPAEHLVWRTVYTPLTVNSREMAAKYEA</sequence>
<evidence type="ECO:0000313" key="2">
    <source>
        <dbReference type="Proteomes" id="UP000314294"/>
    </source>
</evidence>
<keyword evidence="2" id="KW-1185">Reference proteome</keyword>